<protein>
    <submittedName>
        <fullName evidence="2">Uncharacterized protein</fullName>
    </submittedName>
</protein>
<accession>A0A853AHK9</accession>
<dbReference type="Proteomes" id="UP000587002">
    <property type="component" value="Unassembled WGS sequence"/>
</dbReference>
<keyword evidence="1" id="KW-0732">Signal</keyword>
<organism evidence="2 3">
    <name type="scientific">Saccharopolyspora hordei</name>
    <dbReference type="NCBI Taxonomy" id="1838"/>
    <lineage>
        <taxon>Bacteria</taxon>
        <taxon>Bacillati</taxon>
        <taxon>Actinomycetota</taxon>
        <taxon>Actinomycetes</taxon>
        <taxon>Pseudonocardiales</taxon>
        <taxon>Pseudonocardiaceae</taxon>
        <taxon>Saccharopolyspora</taxon>
    </lineage>
</organism>
<feature type="signal peptide" evidence="1">
    <location>
        <begin position="1"/>
        <end position="25"/>
    </location>
</feature>
<reference evidence="2 3" key="1">
    <citation type="submission" date="2020-07" db="EMBL/GenBank/DDBJ databases">
        <title>Sequencing the genomes of 1000 actinobacteria strains.</title>
        <authorList>
            <person name="Klenk H.-P."/>
        </authorList>
    </citation>
    <scope>NUCLEOTIDE SEQUENCE [LARGE SCALE GENOMIC DNA]</scope>
    <source>
        <strain evidence="2 3">DSM 44065</strain>
    </source>
</reference>
<dbReference type="RefSeq" id="WP_179719993.1">
    <property type="nucleotide sequence ID" value="NZ_BAABFH010000001.1"/>
</dbReference>
<sequence length="279" mass="30901">MATATRPASVLLALVLVLLPVPAQAQERTGRQCASTLDCSAAELEALPLTQRLVFVRAVQDRVAAEHVPGFRHWRNIEGIIRFFVEHGFGERGSWVSHVDAGILEGIERGTAIALGVSEDDGGNPGSRLWADYLRRLQRGELGDRWVHDPAWGEAEQASTEHGVRLAEAHGARPSRVDRQVFQFSELYRWVLRNPQTALLVLDEDLGQTTGIPVVPVDFLRWFTDVTDPVPAYRGAHVAHDLVLPDPLGLPVSTLQLFLAYAPELVRVHQEETGRQPQT</sequence>
<dbReference type="EMBL" id="JACCFJ010000001">
    <property type="protein sequence ID" value="NYI83488.1"/>
    <property type="molecule type" value="Genomic_DNA"/>
</dbReference>
<evidence type="ECO:0000256" key="1">
    <source>
        <dbReference type="SAM" id="SignalP"/>
    </source>
</evidence>
<proteinExistence type="predicted"/>
<keyword evidence="3" id="KW-1185">Reference proteome</keyword>
<evidence type="ECO:0000313" key="2">
    <source>
        <dbReference type="EMBL" id="NYI83488.1"/>
    </source>
</evidence>
<gene>
    <name evidence="2" type="ORF">HNR68_002118</name>
</gene>
<evidence type="ECO:0000313" key="3">
    <source>
        <dbReference type="Proteomes" id="UP000587002"/>
    </source>
</evidence>
<feature type="chain" id="PRO_5032488265" evidence="1">
    <location>
        <begin position="26"/>
        <end position="279"/>
    </location>
</feature>
<dbReference type="AlphaFoldDB" id="A0A853AHK9"/>
<name>A0A853AHK9_9PSEU</name>
<comment type="caution">
    <text evidence="2">The sequence shown here is derived from an EMBL/GenBank/DDBJ whole genome shotgun (WGS) entry which is preliminary data.</text>
</comment>